<organism evidence="2 3">
    <name type="scientific">Caenorhabditis tropicalis</name>
    <dbReference type="NCBI Taxonomy" id="1561998"/>
    <lineage>
        <taxon>Eukaryota</taxon>
        <taxon>Metazoa</taxon>
        <taxon>Ecdysozoa</taxon>
        <taxon>Nematoda</taxon>
        <taxon>Chromadorea</taxon>
        <taxon>Rhabditida</taxon>
        <taxon>Rhabditina</taxon>
        <taxon>Rhabditomorpha</taxon>
        <taxon>Rhabditoidea</taxon>
        <taxon>Rhabditidae</taxon>
        <taxon>Peloderinae</taxon>
        <taxon>Caenorhabditis</taxon>
    </lineage>
</organism>
<sequence>MSETQKAALFVQKNAQPSDRTLDIFEKAFKVKKESTVVQNQTNKVRKTPKSIPNMEFLDEACNQVTPLVKHLMSQSAEISEERKAKKELEEEVKRLNEELKEMRRAERVARIQMIHLMEANNQMMEQLKEKKKTKEEKKKKKTKGSKEVSKKKEGSVLIEKEEELINDSDDHESSFDILEQEDEEEF</sequence>
<accession>A0A1I7UH16</accession>
<reference evidence="3" key="1">
    <citation type="submission" date="2016-11" db="UniProtKB">
        <authorList>
            <consortium name="WormBaseParasite"/>
        </authorList>
    </citation>
    <scope>IDENTIFICATION</scope>
</reference>
<name>A0A1I7UH16_9PELO</name>
<protein>
    <submittedName>
        <fullName evidence="3">Uncharacterized protein</fullName>
    </submittedName>
</protein>
<feature type="region of interest" description="Disordered" evidence="1">
    <location>
        <begin position="126"/>
        <end position="187"/>
    </location>
</feature>
<feature type="compositionally biased region" description="Basic and acidic residues" evidence="1">
    <location>
        <begin position="145"/>
        <end position="155"/>
    </location>
</feature>
<proteinExistence type="predicted"/>
<evidence type="ECO:0000313" key="2">
    <source>
        <dbReference type="Proteomes" id="UP000095282"/>
    </source>
</evidence>
<evidence type="ECO:0000256" key="1">
    <source>
        <dbReference type="SAM" id="MobiDB-lite"/>
    </source>
</evidence>
<evidence type="ECO:0000313" key="3">
    <source>
        <dbReference type="WBParaSite" id="Csp11.Scaffold629.g9245.t1"/>
    </source>
</evidence>
<keyword evidence="2" id="KW-1185">Reference proteome</keyword>
<dbReference type="Proteomes" id="UP000095282">
    <property type="component" value="Unplaced"/>
</dbReference>
<dbReference type="WBParaSite" id="Csp11.Scaffold629.g9245.t1">
    <property type="protein sequence ID" value="Csp11.Scaffold629.g9245.t1"/>
    <property type="gene ID" value="Csp11.Scaffold629.g9245"/>
</dbReference>
<feature type="compositionally biased region" description="Basic and acidic residues" evidence="1">
    <location>
        <begin position="127"/>
        <end position="137"/>
    </location>
</feature>
<feature type="compositionally biased region" description="Acidic residues" evidence="1">
    <location>
        <begin position="161"/>
        <end position="171"/>
    </location>
</feature>
<dbReference type="AlphaFoldDB" id="A0A1I7UH16"/>